<keyword evidence="5" id="KW-0521">NADP</keyword>
<dbReference type="Pfam" id="PF13450">
    <property type="entry name" value="NAD_binding_8"/>
    <property type="match status" value="1"/>
</dbReference>
<comment type="similarity">
    <text evidence="2">Belongs to the FAD-binding monooxygenase family.</text>
</comment>
<feature type="region of interest" description="Disordered" evidence="8">
    <location>
        <begin position="482"/>
        <end position="518"/>
    </location>
</feature>
<protein>
    <submittedName>
        <fullName evidence="9">NAD(P)/FAD-dependent oxidoreductase</fullName>
    </submittedName>
</protein>
<name>A0A936TEQ9_9ACTN</name>
<evidence type="ECO:0000256" key="1">
    <source>
        <dbReference type="ARBA" id="ARBA00001974"/>
    </source>
</evidence>
<dbReference type="InterPro" id="IPR020946">
    <property type="entry name" value="Flavin_mOase-like"/>
</dbReference>
<dbReference type="Gene3D" id="3.50.50.60">
    <property type="entry name" value="FAD/NAD(P)-binding domain"/>
    <property type="match status" value="1"/>
</dbReference>
<evidence type="ECO:0000256" key="4">
    <source>
        <dbReference type="ARBA" id="ARBA00022827"/>
    </source>
</evidence>
<dbReference type="InterPro" id="IPR036188">
    <property type="entry name" value="FAD/NAD-bd_sf"/>
</dbReference>
<evidence type="ECO:0000256" key="3">
    <source>
        <dbReference type="ARBA" id="ARBA00022630"/>
    </source>
</evidence>
<dbReference type="Proteomes" id="UP000727993">
    <property type="component" value="Unassembled WGS sequence"/>
</dbReference>
<keyword evidence="3" id="KW-0285">Flavoprotein</keyword>
<feature type="compositionally biased region" description="Low complexity" evidence="8">
    <location>
        <begin position="485"/>
        <end position="496"/>
    </location>
</feature>
<evidence type="ECO:0000256" key="8">
    <source>
        <dbReference type="SAM" id="MobiDB-lite"/>
    </source>
</evidence>
<evidence type="ECO:0000313" key="10">
    <source>
        <dbReference type="Proteomes" id="UP000727993"/>
    </source>
</evidence>
<accession>A0A936TEQ9</accession>
<evidence type="ECO:0000256" key="5">
    <source>
        <dbReference type="ARBA" id="ARBA00022857"/>
    </source>
</evidence>
<evidence type="ECO:0000256" key="2">
    <source>
        <dbReference type="ARBA" id="ARBA00010139"/>
    </source>
</evidence>
<dbReference type="FunFam" id="3.50.50.60:FF:000228">
    <property type="entry name" value="FAD-containing monooxygenase EthA"/>
    <property type="match status" value="1"/>
</dbReference>
<sequence length="518" mass="56940">MTVEHLNVIVVGAGLSGIAAGHYLSNDCPWADYAILEGREAMGGTWDLFRYPGLRSDSDMFTLGYSFRPWDGAKAIADGDSILRYVQETAAEEGIDGKIRYGHRIVAAEWSTEDARWTVQVERTGSDGPTTLTCDFLFSCTGYYRYDHGYTPDFPGLDSFGGTVVHPQHWPDDLDVTGKRVVVIGSGATAITLIPSLARDAEHVTMLQRTPSYVASLPAINPLADRARRWLPAKVSGPVVRWAFALGTLGSYKLSRWRPAVVKKALRREAARQLPEGYDLDTHFNPPYDPWDQRLCVVPDGDLFAAISDGSASVVTDRVDTFTESGIRLKSGDELEADIVVTATGLELLFAGGMELSVDGEPLDLPSKLTYKGMMLEDVPNLALAIGYTNASWTLKAELTCQYVCRILNHLRDTGLRQATPRNRDASITVAPLLGLTSGYITRAADRFPQQGSRFPWQVHQSYLRDYRALRMSDVVDEAMEFSNRRSPSRPLSGRLDTAHTAPAGRSGSDSVPVDARD</sequence>
<reference evidence="9 10" key="1">
    <citation type="submission" date="2020-10" db="EMBL/GenBank/DDBJ databases">
        <title>Connecting structure to function with the recovery of over 1000 high-quality activated sludge metagenome-assembled genomes encoding full-length rRNA genes using long-read sequencing.</title>
        <authorList>
            <person name="Singleton C.M."/>
            <person name="Petriglieri F."/>
            <person name="Kristensen J.M."/>
            <person name="Kirkegaard R.H."/>
            <person name="Michaelsen T.Y."/>
            <person name="Andersen M.H."/>
            <person name="Karst S.M."/>
            <person name="Dueholm M.S."/>
            <person name="Nielsen P.H."/>
            <person name="Albertsen M."/>
        </authorList>
    </citation>
    <scope>NUCLEOTIDE SEQUENCE [LARGE SCALE GENOMIC DNA]</scope>
    <source>
        <strain evidence="9">Lyne_18-Q3-R50-59_MAXAC.006</strain>
    </source>
</reference>
<dbReference type="GO" id="GO:0004499">
    <property type="term" value="F:N,N-dimethylaniline monooxygenase activity"/>
    <property type="evidence" value="ECO:0007669"/>
    <property type="project" value="InterPro"/>
</dbReference>
<dbReference type="Pfam" id="PF00743">
    <property type="entry name" value="FMO-like"/>
    <property type="match status" value="1"/>
</dbReference>
<evidence type="ECO:0000256" key="7">
    <source>
        <dbReference type="ARBA" id="ARBA00023033"/>
    </source>
</evidence>
<organism evidence="9 10">
    <name type="scientific">Candidatus Neomicrothrix subdominans</name>
    <dbReference type="NCBI Taxonomy" id="2954438"/>
    <lineage>
        <taxon>Bacteria</taxon>
        <taxon>Bacillati</taxon>
        <taxon>Actinomycetota</taxon>
        <taxon>Acidimicrobiia</taxon>
        <taxon>Acidimicrobiales</taxon>
        <taxon>Microthrixaceae</taxon>
        <taxon>Candidatus Neomicrothrix</taxon>
    </lineage>
</organism>
<dbReference type="GO" id="GO:0050661">
    <property type="term" value="F:NADP binding"/>
    <property type="evidence" value="ECO:0007669"/>
    <property type="project" value="InterPro"/>
</dbReference>
<dbReference type="GO" id="GO:0050660">
    <property type="term" value="F:flavin adenine dinucleotide binding"/>
    <property type="evidence" value="ECO:0007669"/>
    <property type="project" value="InterPro"/>
</dbReference>
<evidence type="ECO:0000313" key="9">
    <source>
        <dbReference type="EMBL" id="MBK9298976.1"/>
    </source>
</evidence>
<dbReference type="AlphaFoldDB" id="A0A936TEQ9"/>
<proteinExistence type="inferred from homology"/>
<dbReference type="EMBL" id="JADJZA010000011">
    <property type="protein sequence ID" value="MBK9298976.1"/>
    <property type="molecule type" value="Genomic_DNA"/>
</dbReference>
<keyword evidence="4" id="KW-0274">FAD</keyword>
<dbReference type="PANTHER" id="PTHR43872:SF1">
    <property type="entry name" value="MONOOXYGENASE, PUTATIVE (AFU_ORTHOLOGUE AFUA_8G02570)-RELATED"/>
    <property type="match status" value="1"/>
</dbReference>
<dbReference type="PANTHER" id="PTHR43872">
    <property type="entry name" value="MONOOXYGENASE, PUTATIVE (AFU_ORTHOLOGUE AFUA_8G02570)-RELATED"/>
    <property type="match status" value="1"/>
</dbReference>
<keyword evidence="7" id="KW-0503">Monooxygenase</keyword>
<comment type="caution">
    <text evidence="9">The sequence shown here is derived from an EMBL/GenBank/DDBJ whole genome shotgun (WGS) entry which is preliminary data.</text>
</comment>
<dbReference type="InterPro" id="IPR051820">
    <property type="entry name" value="FAD-binding_MO"/>
</dbReference>
<dbReference type="SUPFAM" id="SSF51905">
    <property type="entry name" value="FAD/NAD(P)-binding domain"/>
    <property type="match status" value="1"/>
</dbReference>
<gene>
    <name evidence="9" type="ORF">IPN02_19555</name>
</gene>
<comment type="cofactor">
    <cofactor evidence="1">
        <name>FAD</name>
        <dbReference type="ChEBI" id="CHEBI:57692"/>
    </cofactor>
</comment>
<keyword evidence="6" id="KW-0560">Oxidoreductase</keyword>
<evidence type="ECO:0000256" key="6">
    <source>
        <dbReference type="ARBA" id="ARBA00023002"/>
    </source>
</evidence>